<protein>
    <submittedName>
        <fullName evidence="2">Uncharacterized protein</fullName>
    </submittedName>
</protein>
<dbReference type="EMBL" id="LLXI01001668">
    <property type="protein sequence ID" value="PKY54712.1"/>
    <property type="molecule type" value="Genomic_DNA"/>
</dbReference>
<proteinExistence type="predicted"/>
<sequence>MDIDMSDVEEFQLELVNPELEQELSENDPPREESVDNKDEEVTEIASFTTRFHIKNIIHSNVPVEYPSTSPEGVATIFHIADWTDSNHA</sequence>
<accession>A0A2I1H759</accession>
<evidence type="ECO:0000313" key="3">
    <source>
        <dbReference type="Proteomes" id="UP000234323"/>
    </source>
</evidence>
<evidence type="ECO:0000313" key="2">
    <source>
        <dbReference type="EMBL" id="PKY54712.1"/>
    </source>
</evidence>
<reference evidence="2 3" key="1">
    <citation type="submission" date="2015-10" db="EMBL/GenBank/DDBJ databases">
        <title>Genome analyses suggest a sexual origin of heterokaryosis in a supposedly ancient asexual fungus.</title>
        <authorList>
            <person name="Ropars J."/>
            <person name="Sedzielewska K."/>
            <person name="Noel J."/>
            <person name="Charron P."/>
            <person name="Farinelli L."/>
            <person name="Marton T."/>
            <person name="Kruger M."/>
            <person name="Pelin A."/>
            <person name="Brachmann A."/>
            <person name="Corradi N."/>
        </authorList>
    </citation>
    <scope>NUCLEOTIDE SEQUENCE [LARGE SCALE GENOMIC DNA]</scope>
    <source>
        <strain evidence="2 3">A4</strain>
    </source>
</reference>
<feature type="compositionally biased region" description="Basic and acidic residues" evidence="1">
    <location>
        <begin position="28"/>
        <end position="37"/>
    </location>
</feature>
<feature type="region of interest" description="Disordered" evidence="1">
    <location>
        <begin position="16"/>
        <end position="40"/>
    </location>
</feature>
<comment type="caution">
    <text evidence="2">The sequence shown here is derived from an EMBL/GenBank/DDBJ whole genome shotgun (WGS) entry which is preliminary data.</text>
</comment>
<gene>
    <name evidence="2" type="ORF">RhiirA4_473675</name>
</gene>
<name>A0A2I1H759_9GLOM</name>
<dbReference type="Proteomes" id="UP000234323">
    <property type="component" value="Unassembled WGS sequence"/>
</dbReference>
<dbReference type="AlphaFoldDB" id="A0A2I1H759"/>
<organism evidence="2 3">
    <name type="scientific">Rhizophagus irregularis</name>
    <dbReference type="NCBI Taxonomy" id="588596"/>
    <lineage>
        <taxon>Eukaryota</taxon>
        <taxon>Fungi</taxon>
        <taxon>Fungi incertae sedis</taxon>
        <taxon>Mucoromycota</taxon>
        <taxon>Glomeromycotina</taxon>
        <taxon>Glomeromycetes</taxon>
        <taxon>Glomerales</taxon>
        <taxon>Glomeraceae</taxon>
        <taxon>Rhizophagus</taxon>
    </lineage>
</organism>
<keyword evidence="3" id="KW-1185">Reference proteome</keyword>
<evidence type="ECO:0000256" key="1">
    <source>
        <dbReference type="SAM" id="MobiDB-lite"/>
    </source>
</evidence>